<dbReference type="SUPFAM" id="SSF48592">
    <property type="entry name" value="GroEL equatorial domain-like"/>
    <property type="match status" value="1"/>
</dbReference>
<dbReference type="AlphaFoldDB" id="A0ABD0W1Q0"/>
<dbReference type="InterPro" id="IPR002423">
    <property type="entry name" value="Cpn60/GroEL/TCP-1"/>
</dbReference>
<dbReference type="EMBL" id="JAGEUA010000011">
    <property type="protein sequence ID" value="KAL0962675.1"/>
    <property type="molecule type" value="Genomic_DNA"/>
</dbReference>
<keyword evidence="2 4" id="KW-0067">ATP-binding</keyword>
<keyword evidence="3 4" id="KW-0143">Chaperone</keyword>
<keyword evidence="1 4" id="KW-0547">Nucleotide-binding</keyword>
<dbReference type="InterPro" id="IPR042619">
    <property type="entry name" value="BBS10"/>
</dbReference>
<gene>
    <name evidence="5" type="ORF">UPYG_G00343850</name>
</gene>
<evidence type="ECO:0000256" key="1">
    <source>
        <dbReference type="ARBA" id="ARBA00022741"/>
    </source>
</evidence>
<reference evidence="5 6" key="1">
    <citation type="submission" date="2024-06" db="EMBL/GenBank/DDBJ databases">
        <authorList>
            <person name="Pan Q."/>
            <person name="Wen M."/>
            <person name="Jouanno E."/>
            <person name="Zahm M."/>
            <person name="Klopp C."/>
            <person name="Cabau C."/>
            <person name="Louis A."/>
            <person name="Berthelot C."/>
            <person name="Parey E."/>
            <person name="Roest Crollius H."/>
            <person name="Montfort J."/>
            <person name="Robinson-Rechavi M."/>
            <person name="Bouchez O."/>
            <person name="Lampietro C."/>
            <person name="Lopez Roques C."/>
            <person name="Donnadieu C."/>
            <person name="Postlethwait J."/>
            <person name="Bobe J."/>
            <person name="Verreycken H."/>
            <person name="Guiguen Y."/>
        </authorList>
    </citation>
    <scope>NUCLEOTIDE SEQUENCE [LARGE SCALE GENOMIC DNA]</scope>
    <source>
        <strain evidence="5">Up_M1</strain>
        <tissue evidence="5">Testis</tissue>
    </source>
</reference>
<proteinExistence type="inferred from homology"/>
<dbReference type="Proteomes" id="UP001557470">
    <property type="component" value="Unassembled WGS sequence"/>
</dbReference>
<name>A0ABD0W1Q0_UMBPY</name>
<evidence type="ECO:0000313" key="5">
    <source>
        <dbReference type="EMBL" id="KAL0962675.1"/>
    </source>
</evidence>
<dbReference type="InterPro" id="IPR017998">
    <property type="entry name" value="Chaperone_TCP-1"/>
</dbReference>
<evidence type="ECO:0000256" key="3">
    <source>
        <dbReference type="ARBA" id="ARBA00023186"/>
    </source>
</evidence>
<comment type="similarity">
    <text evidence="4">Belongs to the TCP-1 chaperonin family.</text>
</comment>
<comment type="caution">
    <text evidence="5">The sequence shown here is derived from an EMBL/GenBank/DDBJ whole genome shotgun (WGS) entry which is preliminary data.</text>
</comment>
<dbReference type="PRINTS" id="PR00304">
    <property type="entry name" value="TCOMPLEXTCP1"/>
</dbReference>
<sequence>MPIQLECLESVLQAVSVLEAVVRRSFGPDGGQVLFTRDTGQTLLTRHGTCILTALRLEHPLARVVVECVRRHSSETGDGSKTFILLLASLLREIQKHTRKARQEAVGAKRLAEDLLAFGLDRLSDVISVGLAARGTYLSGTCYPTTHTDSHTLVNTDTCILQQLLGAFLHTRISPTHADVLSQLTFELLSHWSYRGSPINQHFPALHTTLVGFPIGCSRLLEGQVIHADFSTPLPVHDQGPIKALMVKEPMEPSLFIGGSVLELGGTSGGMESVNMSQRQHWLKPGGMACVFWSVCLKMTSASSLCSVDPILSPTGLRLDWRMLPWLPFAGHWSWVRTGSSTWGFLRQRGGVYPTVWCCVA</sequence>
<protein>
    <recommendedName>
        <fullName evidence="7">Bardet-Biedl syndrome 10</fullName>
    </recommendedName>
</protein>
<dbReference type="PANTHER" id="PTHR14667:SF2">
    <property type="entry name" value="BARDET-BIEDL SYNDROME 10 PROTEIN"/>
    <property type="match status" value="1"/>
</dbReference>
<evidence type="ECO:0000256" key="2">
    <source>
        <dbReference type="ARBA" id="ARBA00022840"/>
    </source>
</evidence>
<accession>A0ABD0W1Q0</accession>
<keyword evidence="6" id="KW-1185">Reference proteome</keyword>
<evidence type="ECO:0000313" key="6">
    <source>
        <dbReference type="Proteomes" id="UP001557470"/>
    </source>
</evidence>
<dbReference type="Pfam" id="PF00118">
    <property type="entry name" value="Cpn60_TCP1"/>
    <property type="match status" value="1"/>
</dbReference>
<dbReference type="GO" id="GO:0005524">
    <property type="term" value="F:ATP binding"/>
    <property type="evidence" value="ECO:0007669"/>
    <property type="project" value="UniProtKB-KW"/>
</dbReference>
<evidence type="ECO:0000256" key="4">
    <source>
        <dbReference type="RuleBase" id="RU004187"/>
    </source>
</evidence>
<dbReference type="InterPro" id="IPR027413">
    <property type="entry name" value="GROEL-like_equatorial_sf"/>
</dbReference>
<evidence type="ECO:0008006" key="7">
    <source>
        <dbReference type="Google" id="ProtNLM"/>
    </source>
</evidence>
<dbReference type="Gene3D" id="1.10.560.10">
    <property type="entry name" value="GroEL-like equatorial domain"/>
    <property type="match status" value="1"/>
</dbReference>
<organism evidence="5 6">
    <name type="scientific">Umbra pygmaea</name>
    <name type="common">Eastern mudminnow</name>
    <dbReference type="NCBI Taxonomy" id="75934"/>
    <lineage>
        <taxon>Eukaryota</taxon>
        <taxon>Metazoa</taxon>
        <taxon>Chordata</taxon>
        <taxon>Craniata</taxon>
        <taxon>Vertebrata</taxon>
        <taxon>Euteleostomi</taxon>
        <taxon>Actinopterygii</taxon>
        <taxon>Neopterygii</taxon>
        <taxon>Teleostei</taxon>
        <taxon>Protacanthopterygii</taxon>
        <taxon>Esociformes</taxon>
        <taxon>Umbridae</taxon>
        <taxon>Umbra</taxon>
    </lineage>
</organism>
<dbReference type="PANTHER" id="PTHR14667">
    <property type="entry name" value="BARDET-BIEDL SYNDROME 10 PROTEIN"/>
    <property type="match status" value="1"/>
</dbReference>